<accession>A0A1R3GND8</accession>
<comment type="caution">
    <text evidence="2">The sequence shown here is derived from an EMBL/GenBank/DDBJ whole genome shotgun (WGS) entry which is preliminary data.</text>
</comment>
<dbReference type="Gramene" id="OMO59581">
    <property type="protein sequence ID" value="OMO59581"/>
    <property type="gene ID" value="CCACVL1_24739"/>
</dbReference>
<dbReference type="AlphaFoldDB" id="A0A1R3GND8"/>
<dbReference type="EMBL" id="AWWV01013899">
    <property type="protein sequence ID" value="OMO59581.1"/>
    <property type="molecule type" value="Genomic_DNA"/>
</dbReference>
<proteinExistence type="predicted"/>
<sequence length="27" mass="3098">MDYGYKEIGKGSKEFGSTTRDLRSENE</sequence>
<feature type="compositionally biased region" description="Basic and acidic residues" evidence="1">
    <location>
        <begin position="1"/>
        <end position="13"/>
    </location>
</feature>
<evidence type="ECO:0000313" key="2">
    <source>
        <dbReference type="EMBL" id="OMO59581.1"/>
    </source>
</evidence>
<evidence type="ECO:0000256" key="1">
    <source>
        <dbReference type="SAM" id="MobiDB-lite"/>
    </source>
</evidence>
<feature type="region of interest" description="Disordered" evidence="1">
    <location>
        <begin position="1"/>
        <end position="27"/>
    </location>
</feature>
<organism evidence="2 3">
    <name type="scientific">Corchorus capsularis</name>
    <name type="common">Jute</name>
    <dbReference type="NCBI Taxonomy" id="210143"/>
    <lineage>
        <taxon>Eukaryota</taxon>
        <taxon>Viridiplantae</taxon>
        <taxon>Streptophyta</taxon>
        <taxon>Embryophyta</taxon>
        <taxon>Tracheophyta</taxon>
        <taxon>Spermatophyta</taxon>
        <taxon>Magnoliopsida</taxon>
        <taxon>eudicotyledons</taxon>
        <taxon>Gunneridae</taxon>
        <taxon>Pentapetalae</taxon>
        <taxon>rosids</taxon>
        <taxon>malvids</taxon>
        <taxon>Malvales</taxon>
        <taxon>Malvaceae</taxon>
        <taxon>Grewioideae</taxon>
        <taxon>Apeibeae</taxon>
        <taxon>Corchorus</taxon>
    </lineage>
</organism>
<protein>
    <submittedName>
        <fullName evidence="2">Uncharacterized protein</fullName>
    </submittedName>
</protein>
<gene>
    <name evidence="2" type="ORF">CCACVL1_24739</name>
</gene>
<name>A0A1R3GND8_COCAP</name>
<reference evidence="2 3" key="1">
    <citation type="submission" date="2013-09" db="EMBL/GenBank/DDBJ databases">
        <title>Corchorus capsularis genome sequencing.</title>
        <authorList>
            <person name="Alam M."/>
            <person name="Haque M.S."/>
            <person name="Islam M.S."/>
            <person name="Emdad E.M."/>
            <person name="Islam M.M."/>
            <person name="Ahmed B."/>
            <person name="Halim A."/>
            <person name="Hossen Q.M.M."/>
            <person name="Hossain M.Z."/>
            <person name="Ahmed R."/>
            <person name="Khan M.M."/>
            <person name="Islam R."/>
            <person name="Rashid M.M."/>
            <person name="Khan S.A."/>
            <person name="Rahman M.S."/>
            <person name="Alam M."/>
        </authorList>
    </citation>
    <scope>NUCLEOTIDE SEQUENCE [LARGE SCALE GENOMIC DNA]</scope>
    <source>
        <strain evidence="3">cv. CVL-1</strain>
        <tissue evidence="2">Whole seedling</tissue>
    </source>
</reference>
<evidence type="ECO:0000313" key="3">
    <source>
        <dbReference type="Proteomes" id="UP000188268"/>
    </source>
</evidence>
<dbReference type="Proteomes" id="UP000188268">
    <property type="component" value="Unassembled WGS sequence"/>
</dbReference>
<keyword evidence="3" id="KW-1185">Reference proteome</keyword>